<sequence>MKYKPPLVIEIEGEIDFHTCYNPPAFLYIGRVLAEGKPELLRGKTYYGHIHDLGEFVHETELGEEVKEERDESGN</sequence>
<reference evidence="1" key="1">
    <citation type="journal article" date="2014" name="Front. Microbiol.">
        <title>High frequency of phylogenetically diverse reductive dehalogenase-homologous genes in deep subseafloor sedimentary metagenomes.</title>
        <authorList>
            <person name="Kawai M."/>
            <person name="Futagami T."/>
            <person name="Toyoda A."/>
            <person name="Takaki Y."/>
            <person name="Nishi S."/>
            <person name="Hori S."/>
            <person name="Arai W."/>
            <person name="Tsubouchi T."/>
            <person name="Morono Y."/>
            <person name="Uchiyama I."/>
            <person name="Ito T."/>
            <person name="Fujiyama A."/>
            <person name="Inagaki F."/>
            <person name="Takami H."/>
        </authorList>
    </citation>
    <scope>NUCLEOTIDE SEQUENCE</scope>
    <source>
        <strain evidence="1">Expedition CK06-06</strain>
    </source>
</reference>
<comment type="caution">
    <text evidence="1">The sequence shown here is derived from an EMBL/GenBank/DDBJ whole genome shotgun (WGS) entry which is preliminary data.</text>
</comment>
<protein>
    <submittedName>
        <fullName evidence="1">Uncharacterized protein</fullName>
    </submittedName>
</protein>
<organism evidence="1">
    <name type="scientific">marine sediment metagenome</name>
    <dbReference type="NCBI Taxonomy" id="412755"/>
    <lineage>
        <taxon>unclassified sequences</taxon>
        <taxon>metagenomes</taxon>
        <taxon>ecological metagenomes</taxon>
    </lineage>
</organism>
<dbReference type="EMBL" id="BARU01017547">
    <property type="protein sequence ID" value="GAH60925.1"/>
    <property type="molecule type" value="Genomic_DNA"/>
</dbReference>
<evidence type="ECO:0000313" key="1">
    <source>
        <dbReference type="EMBL" id="GAH60925.1"/>
    </source>
</evidence>
<gene>
    <name evidence="1" type="ORF">S03H2_29091</name>
</gene>
<accession>X1HV24</accession>
<name>X1HV24_9ZZZZ</name>
<dbReference type="AlphaFoldDB" id="X1HV24"/>
<proteinExistence type="predicted"/>